<dbReference type="Gene3D" id="1.10.10.160">
    <property type="match status" value="1"/>
</dbReference>
<evidence type="ECO:0000259" key="14">
    <source>
        <dbReference type="PROSITE" id="PS51198"/>
    </source>
</evidence>
<keyword evidence="3 12" id="KW-0378">Hydrolase</keyword>
<protein>
    <recommendedName>
        <fullName evidence="9">DNA 3'-5' helicase</fullName>
        <ecNumber evidence="9">5.6.2.4</ecNumber>
    </recommendedName>
    <alternativeName>
        <fullName evidence="10">DNA 3'-5' helicase II</fullName>
    </alternativeName>
</protein>
<evidence type="ECO:0000259" key="15">
    <source>
        <dbReference type="PROSITE" id="PS51217"/>
    </source>
</evidence>
<dbReference type="Proteomes" id="UP000032417">
    <property type="component" value="Chromosome 1"/>
</dbReference>
<evidence type="ECO:0000256" key="5">
    <source>
        <dbReference type="ARBA" id="ARBA00022840"/>
    </source>
</evidence>
<sequence length="806" mass="92395">MIIKPLSVESGFFCTFVYMHKTEINNEFSLLDQLNRAQRAAVEFCDGPSLVIAGAGSGKTRVLTHKIAYLLELGLPPYYILALTFTNKAAREMKSRIAELVGEKKARSLWMGTFHSIFARILRKEADSIGFQSNFTIFDSSDSHNLVKLIIKDMNLDDKQYRPGHVHGQISRAKNSLITPTMYAANTEIIQYDNRARQPQIFEIYKRYQNRLRAANSMDFDDLLMYTNILFRDHKEILDKYRNQFQYILVDEYQDTNFAQHLIVKQLADEHHRVCVVGDDAQSIYSFRGANIDNILNFKSTFPETKVFKLEQNYRSTQNIVNAANSLIKKNTEQIAKDVFSENEVGEKMEVISTFSDFEEGLVVANKIARMRLENHSAYSDFAILYRTNAQSRIFEDSLRKKNIPYRIYGGKSFYQRKEIKDVIAYFRLIVNPSDEEAFRRIINYPARGIGDVTVGKVSSAATLHQKSLWEIISTPIDYNLNVNSGTQKRLKAFYDLICEFIDKNESLNAFELAQEVLKKSGIAHEAYQDLTPEGMSRSQNIQELLNAINEFVSTRQEQGEEEIGLVDFLSEVSLLTDQDTDKEEEAEKVTLMTVHSAKGLEFNNVFVVGMEEDLFPSSMTKSEIRGLEEERRLFYVAITRARKTCTITYARSRFKNGQTTSAVESRFLREIDPAYIYMESNSSFSTATTDKAVDFWGTMREQRLQRESRTDKNIYSERSDRSSFKAGPSTGRLVSVHNSSSSMPLSKEAKELEEGDIIEHERFGQGEVTSIEMSGNDRRAIVEFESAGRKQLLLKFAKFKIIGKK</sequence>
<keyword evidence="5 12" id="KW-0067">ATP-binding</keyword>
<evidence type="ECO:0000256" key="1">
    <source>
        <dbReference type="ARBA" id="ARBA00009922"/>
    </source>
</evidence>
<dbReference type="Pfam" id="PF13361">
    <property type="entry name" value="UvrD_C"/>
    <property type="match status" value="1"/>
</dbReference>
<dbReference type="GO" id="GO:0005829">
    <property type="term" value="C:cytosol"/>
    <property type="evidence" value="ECO:0007669"/>
    <property type="project" value="TreeGrafter"/>
</dbReference>
<proteinExistence type="inferred from homology"/>
<evidence type="ECO:0000256" key="12">
    <source>
        <dbReference type="PROSITE-ProRule" id="PRU00560"/>
    </source>
</evidence>
<feature type="compositionally biased region" description="Basic and acidic residues" evidence="13">
    <location>
        <begin position="708"/>
        <end position="724"/>
    </location>
</feature>
<dbReference type="InterPro" id="IPR014016">
    <property type="entry name" value="UvrD-like_ATP-bd"/>
</dbReference>
<organism evidence="16 17">
    <name type="scientific">Fermentimonas caenicola</name>
    <dbReference type="NCBI Taxonomy" id="1562970"/>
    <lineage>
        <taxon>Bacteria</taxon>
        <taxon>Pseudomonadati</taxon>
        <taxon>Bacteroidota</taxon>
        <taxon>Bacteroidia</taxon>
        <taxon>Bacteroidales</taxon>
        <taxon>Dysgonomonadaceae</taxon>
        <taxon>Fermentimonas</taxon>
    </lineage>
</organism>
<evidence type="ECO:0000256" key="7">
    <source>
        <dbReference type="ARBA" id="ARBA00023235"/>
    </source>
</evidence>
<dbReference type="Pfam" id="PF00580">
    <property type="entry name" value="UvrD-helicase"/>
    <property type="match status" value="1"/>
</dbReference>
<dbReference type="GO" id="GO:0000725">
    <property type="term" value="P:recombinational repair"/>
    <property type="evidence" value="ECO:0007669"/>
    <property type="project" value="TreeGrafter"/>
</dbReference>
<dbReference type="PANTHER" id="PTHR11070">
    <property type="entry name" value="UVRD / RECB / PCRA DNA HELICASE FAMILY MEMBER"/>
    <property type="match status" value="1"/>
</dbReference>
<gene>
    <name evidence="16" type="ORF">ING2E5B_2416</name>
</gene>
<dbReference type="FunFam" id="1.10.486.10:FF:000003">
    <property type="entry name" value="ATP-dependent DNA helicase"/>
    <property type="match status" value="1"/>
</dbReference>
<evidence type="ECO:0000256" key="11">
    <source>
        <dbReference type="ARBA" id="ARBA00048988"/>
    </source>
</evidence>
<name>A0A098C3Z5_9BACT</name>
<evidence type="ECO:0000256" key="2">
    <source>
        <dbReference type="ARBA" id="ARBA00022741"/>
    </source>
</evidence>
<dbReference type="AlphaFoldDB" id="A0A098C3Z5"/>
<accession>A0A098C3Z5</accession>
<evidence type="ECO:0000256" key="9">
    <source>
        <dbReference type="ARBA" id="ARBA00034808"/>
    </source>
</evidence>
<dbReference type="Pfam" id="PF21196">
    <property type="entry name" value="PcrA_UvrD_tudor"/>
    <property type="match status" value="1"/>
</dbReference>
<evidence type="ECO:0000256" key="10">
    <source>
        <dbReference type="ARBA" id="ARBA00034923"/>
    </source>
</evidence>
<dbReference type="HOGENOM" id="CLU_004585_5_2_10"/>
<keyword evidence="17" id="KW-1185">Reference proteome</keyword>
<dbReference type="EC" id="5.6.2.4" evidence="9"/>
<dbReference type="GO" id="GO:0005524">
    <property type="term" value="F:ATP binding"/>
    <property type="evidence" value="ECO:0007669"/>
    <property type="project" value="UniProtKB-UniRule"/>
</dbReference>
<dbReference type="GO" id="GO:0033202">
    <property type="term" value="C:DNA helicase complex"/>
    <property type="evidence" value="ECO:0007669"/>
    <property type="project" value="TreeGrafter"/>
</dbReference>
<evidence type="ECO:0000256" key="4">
    <source>
        <dbReference type="ARBA" id="ARBA00022806"/>
    </source>
</evidence>
<dbReference type="Gene3D" id="1.10.486.10">
    <property type="entry name" value="PCRA, domain 4"/>
    <property type="match status" value="1"/>
</dbReference>
<dbReference type="GO" id="GO:0003677">
    <property type="term" value="F:DNA binding"/>
    <property type="evidence" value="ECO:0007669"/>
    <property type="project" value="UniProtKB-KW"/>
</dbReference>
<dbReference type="GO" id="GO:0009314">
    <property type="term" value="P:response to radiation"/>
    <property type="evidence" value="ECO:0007669"/>
    <property type="project" value="UniProtKB-ARBA"/>
</dbReference>
<evidence type="ECO:0000313" key="17">
    <source>
        <dbReference type="Proteomes" id="UP000032417"/>
    </source>
</evidence>
<dbReference type="InterPro" id="IPR000212">
    <property type="entry name" value="DNA_helicase_UvrD/REP"/>
</dbReference>
<dbReference type="KEGG" id="pbt:ING2E5B_2416"/>
<dbReference type="GO" id="GO:0043138">
    <property type="term" value="F:3'-5' DNA helicase activity"/>
    <property type="evidence" value="ECO:0007669"/>
    <property type="project" value="UniProtKB-EC"/>
</dbReference>
<dbReference type="PATRIC" id="fig|1562970.3.peg.2390"/>
<evidence type="ECO:0000313" key="16">
    <source>
        <dbReference type="EMBL" id="CEA17141.1"/>
    </source>
</evidence>
<evidence type="ECO:0000256" key="8">
    <source>
        <dbReference type="ARBA" id="ARBA00034617"/>
    </source>
</evidence>
<evidence type="ECO:0000256" key="13">
    <source>
        <dbReference type="SAM" id="MobiDB-lite"/>
    </source>
</evidence>
<feature type="region of interest" description="Disordered" evidence="13">
    <location>
        <begin position="708"/>
        <end position="750"/>
    </location>
</feature>
<keyword evidence="7" id="KW-0413">Isomerase</keyword>
<feature type="domain" description="UvrD-like helicase ATP-binding" evidence="14">
    <location>
        <begin position="32"/>
        <end position="317"/>
    </location>
</feature>
<dbReference type="CDD" id="cd18807">
    <property type="entry name" value="SF1_C_UvrD"/>
    <property type="match status" value="1"/>
</dbReference>
<comment type="catalytic activity">
    <reaction evidence="11">
        <text>ATP + H2O = ADP + phosphate + H(+)</text>
        <dbReference type="Rhea" id="RHEA:13065"/>
        <dbReference type="ChEBI" id="CHEBI:15377"/>
        <dbReference type="ChEBI" id="CHEBI:15378"/>
        <dbReference type="ChEBI" id="CHEBI:30616"/>
        <dbReference type="ChEBI" id="CHEBI:43474"/>
        <dbReference type="ChEBI" id="CHEBI:456216"/>
        <dbReference type="EC" id="5.6.2.4"/>
    </reaction>
</comment>
<dbReference type="InterPro" id="IPR013986">
    <property type="entry name" value="DExx_box_DNA_helicase_dom_sf"/>
</dbReference>
<reference evidence="16 17" key="1">
    <citation type="submission" date="2014-08" db="EMBL/GenBank/DDBJ databases">
        <authorList>
            <person name="Wibberg D."/>
        </authorList>
    </citation>
    <scope>NUCLEOTIDE SEQUENCE [LARGE SCALE GENOMIC DNA]</scope>
    <source>
        <strain evidence="17">ING2-E5B</strain>
    </source>
</reference>
<dbReference type="InterPro" id="IPR027417">
    <property type="entry name" value="P-loop_NTPase"/>
</dbReference>
<evidence type="ECO:0000256" key="6">
    <source>
        <dbReference type="ARBA" id="ARBA00023125"/>
    </source>
</evidence>
<dbReference type="PANTHER" id="PTHR11070:SF2">
    <property type="entry name" value="ATP-DEPENDENT DNA HELICASE SRS2"/>
    <property type="match status" value="1"/>
</dbReference>
<evidence type="ECO:0000256" key="3">
    <source>
        <dbReference type="ARBA" id="ARBA00022801"/>
    </source>
</evidence>
<dbReference type="STRING" id="1562970.ING2E5B_2416"/>
<feature type="binding site" evidence="12">
    <location>
        <begin position="53"/>
        <end position="60"/>
    </location>
    <ligand>
        <name>ATP</name>
        <dbReference type="ChEBI" id="CHEBI:30616"/>
    </ligand>
</feature>
<dbReference type="PROSITE" id="PS51217">
    <property type="entry name" value="UVRD_HELICASE_CTER"/>
    <property type="match status" value="1"/>
</dbReference>
<dbReference type="GO" id="GO:0016887">
    <property type="term" value="F:ATP hydrolysis activity"/>
    <property type="evidence" value="ECO:0007669"/>
    <property type="project" value="RHEA"/>
</dbReference>
<keyword evidence="6" id="KW-0238">DNA-binding</keyword>
<dbReference type="PROSITE" id="PS51198">
    <property type="entry name" value="UVRD_HELICASE_ATP_BIND"/>
    <property type="match status" value="1"/>
</dbReference>
<comment type="catalytic activity">
    <reaction evidence="8">
        <text>Couples ATP hydrolysis with the unwinding of duplex DNA by translocating in the 3'-5' direction.</text>
        <dbReference type="EC" id="5.6.2.4"/>
    </reaction>
</comment>
<dbReference type="CDD" id="cd17932">
    <property type="entry name" value="DEXQc_UvrD"/>
    <property type="match status" value="1"/>
</dbReference>
<feature type="domain" description="UvrD-like helicase C-terminal" evidence="15">
    <location>
        <begin position="318"/>
        <end position="600"/>
    </location>
</feature>
<dbReference type="EMBL" id="LN515532">
    <property type="protein sequence ID" value="CEA17141.1"/>
    <property type="molecule type" value="Genomic_DNA"/>
</dbReference>
<dbReference type="InterPro" id="IPR014017">
    <property type="entry name" value="DNA_helicase_UvrD-like_C"/>
</dbReference>
<comment type="similarity">
    <text evidence="1">Belongs to the helicase family. UvrD subfamily.</text>
</comment>
<dbReference type="SUPFAM" id="SSF52540">
    <property type="entry name" value="P-loop containing nucleoside triphosphate hydrolases"/>
    <property type="match status" value="1"/>
</dbReference>
<keyword evidence="4 12" id="KW-0347">Helicase</keyword>
<dbReference type="Gene3D" id="3.40.50.300">
    <property type="entry name" value="P-loop containing nucleotide triphosphate hydrolases"/>
    <property type="match status" value="2"/>
</dbReference>
<keyword evidence="2 12" id="KW-0547">Nucleotide-binding</keyword>
<dbReference type="FunFam" id="1.10.10.160:FF:000001">
    <property type="entry name" value="ATP-dependent DNA helicase"/>
    <property type="match status" value="1"/>
</dbReference>